<evidence type="ECO:0000256" key="2">
    <source>
        <dbReference type="ARBA" id="ARBA00022617"/>
    </source>
</evidence>
<evidence type="ECO:0000256" key="5">
    <source>
        <dbReference type="ARBA" id="ARBA00023004"/>
    </source>
</evidence>
<dbReference type="InterPro" id="IPR036136">
    <property type="entry name" value="Nit/Sulf_reduc_fer-like_dom_sf"/>
</dbReference>
<evidence type="ECO:0000256" key="1">
    <source>
        <dbReference type="ARBA" id="ARBA00022485"/>
    </source>
</evidence>
<keyword evidence="9" id="KW-1185">Reference proteome</keyword>
<dbReference type="Proteomes" id="UP001501676">
    <property type="component" value="Unassembled WGS sequence"/>
</dbReference>
<evidence type="ECO:0000313" key="8">
    <source>
        <dbReference type="EMBL" id="GAA3391216.1"/>
    </source>
</evidence>
<evidence type="ECO:0000313" key="9">
    <source>
        <dbReference type="Proteomes" id="UP001501676"/>
    </source>
</evidence>
<sequence length="389" mass="39660">MPTAVPAPRRLDADRCPGALQVHEAADGGLARIRVPGGVVSLTQWAALQEYAPLDLTSRANVQIRGVADPTALAMRLASAGLLPSATHERVRNIVASPLGDVRPVVTGLDRELCASPDLAALPGRFLFAVDSARDVAGLGADVTVLLGSDPVPVLLAGVDCGLRVRVDQAVPALLAAAWGFLAERRAQESRAWRLAEVDDGPARVAARVADALGVPLSRPDVTAPPPPASGPIGVAPGGVGAVAPLGRLTAVQMARIGELARDEIIVTPWRGVVLPGVGASALDALTDVGLVTDPASPWATATACTGLPGCAKSLADVRADASVALGVAQPAPGLSPVHFVGCERRCGHPVGVHVDVLATADGYQVDGFPVDDVDELPAIVAAARRSKQ</sequence>
<evidence type="ECO:0000256" key="3">
    <source>
        <dbReference type="ARBA" id="ARBA00022723"/>
    </source>
</evidence>
<keyword evidence="6" id="KW-0411">Iron-sulfur</keyword>
<keyword evidence="3" id="KW-0479">Metal-binding</keyword>
<dbReference type="InterPro" id="IPR045854">
    <property type="entry name" value="NO2/SO3_Rdtase_4Fe4S_sf"/>
</dbReference>
<dbReference type="PANTHER" id="PTHR32439:SF9">
    <property type="entry name" value="BLR3264 PROTEIN"/>
    <property type="match status" value="1"/>
</dbReference>
<dbReference type="Gene3D" id="3.90.480.10">
    <property type="entry name" value="Sulfite Reductase Hemoprotein,Domain 2"/>
    <property type="match status" value="1"/>
</dbReference>
<organism evidence="8 9">
    <name type="scientific">Cryptosporangium minutisporangium</name>
    <dbReference type="NCBI Taxonomy" id="113569"/>
    <lineage>
        <taxon>Bacteria</taxon>
        <taxon>Bacillati</taxon>
        <taxon>Actinomycetota</taxon>
        <taxon>Actinomycetes</taxon>
        <taxon>Cryptosporangiales</taxon>
        <taxon>Cryptosporangiaceae</taxon>
        <taxon>Cryptosporangium</taxon>
    </lineage>
</organism>
<dbReference type="Pfam" id="PF03460">
    <property type="entry name" value="NIR_SIR_ferr"/>
    <property type="match status" value="1"/>
</dbReference>
<evidence type="ECO:0000256" key="6">
    <source>
        <dbReference type="ARBA" id="ARBA00023014"/>
    </source>
</evidence>
<protein>
    <submittedName>
        <fullName evidence="8">Precorrin-3B synthase</fullName>
    </submittedName>
</protein>
<dbReference type="EMBL" id="BAAAYN010000031">
    <property type="protein sequence ID" value="GAA3391216.1"/>
    <property type="molecule type" value="Genomic_DNA"/>
</dbReference>
<reference evidence="9" key="1">
    <citation type="journal article" date="2019" name="Int. J. Syst. Evol. Microbiol.">
        <title>The Global Catalogue of Microorganisms (GCM) 10K type strain sequencing project: providing services to taxonomists for standard genome sequencing and annotation.</title>
        <authorList>
            <consortium name="The Broad Institute Genomics Platform"/>
            <consortium name="The Broad Institute Genome Sequencing Center for Infectious Disease"/>
            <person name="Wu L."/>
            <person name="Ma J."/>
        </authorList>
    </citation>
    <scope>NUCLEOTIDE SEQUENCE [LARGE SCALE GENOMIC DNA]</scope>
    <source>
        <strain evidence="9">JCM 9458</strain>
    </source>
</reference>
<keyword evidence="5" id="KW-0408">Iron</keyword>
<name>A0ABP6T295_9ACTN</name>
<feature type="domain" description="Nitrite/Sulfite reductase ferredoxin-like" evidence="7">
    <location>
        <begin position="240"/>
        <end position="286"/>
    </location>
</feature>
<dbReference type="RefSeq" id="WP_345730470.1">
    <property type="nucleotide sequence ID" value="NZ_BAAAYN010000031.1"/>
</dbReference>
<keyword evidence="2" id="KW-0349">Heme</keyword>
<comment type="caution">
    <text evidence="8">The sequence shown here is derived from an EMBL/GenBank/DDBJ whole genome shotgun (WGS) entry which is preliminary data.</text>
</comment>
<accession>A0ABP6T295</accession>
<gene>
    <name evidence="8" type="primary">cobG</name>
    <name evidence="8" type="ORF">GCM10020369_48270</name>
</gene>
<dbReference type="SUPFAM" id="SSF56014">
    <property type="entry name" value="Nitrite and sulphite reductase 4Fe-4S domain-like"/>
    <property type="match status" value="1"/>
</dbReference>
<dbReference type="SUPFAM" id="SSF55124">
    <property type="entry name" value="Nitrite/Sulfite reductase N-terminal domain-like"/>
    <property type="match status" value="2"/>
</dbReference>
<keyword evidence="4" id="KW-0560">Oxidoreductase</keyword>
<dbReference type="PANTHER" id="PTHR32439">
    <property type="entry name" value="FERREDOXIN--NITRITE REDUCTASE, CHLOROPLASTIC"/>
    <property type="match status" value="1"/>
</dbReference>
<evidence type="ECO:0000259" key="7">
    <source>
        <dbReference type="Pfam" id="PF03460"/>
    </source>
</evidence>
<evidence type="ECO:0000256" key="4">
    <source>
        <dbReference type="ARBA" id="ARBA00023002"/>
    </source>
</evidence>
<keyword evidence="1" id="KW-0004">4Fe-4S</keyword>
<dbReference type="InterPro" id="IPR051329">
    <property type="entry name" value="NIR_SIR_4Fe-4S"/>
</dbReference>
<proteinExistence type="predicted"/>
<dbReference type="Gene3D" id="3.30.413.10">
    <property type="entry name" value="Sulfite Reductase Hemoprotein, domain 1"/>
    <property type="match status" value="1"/>
</dbReference>
<dbReference type="InterPro" id="IPR005117">
    <property type="entry name" value="NiRdtase/SiRdtase_haem-b_fer"/>
</dbReference>